<keyword evidence="6" id="KW-1185">Reference proteome</keyword>
<dbReference type="PROSITE" id="PS51257">
    <property type="entry name" value="PROKAR_LIPOPROTEIN"/>
    <property type="match status" value="1"/>
</dbReference>
<evidence type="ECO:0000256" key="2">
    <source>
        <dbReference type="SAM" id="MobiDB-lite"/>
    </source>
</evidence>
<reference evidence="6" key="1">
    <citation type="journal article" date="2020" name="Microbiol. Resour. Announc.">
        <title>Complete Genome Sequence of Adlercreutzia sp. Strain 8CFCBH1, a Potent Producer of Equol, Isolated from Healthy Japanese Feces.</title>
        <authorList>
            <person name="Ogata Y."/>
            <person name="Sakamoto M."/>
            <person name="Ohkuma M."/>
            <person name="Hattori M."/>
            <person name="Suda W."/>
        </authorList>
    </citation>
    <scope>NUCLEOTIDE SEQUENCE [LARGE SCALE GENOMIC DNA]</scope>
    <source>
        <strain evidence="6">8CFCBH1</strain>
    </source>
</reference>
<dbReference type="Pfam" id="PF13624">
    <property type="entry name" value="SurA_N_3"/>
    <property type="match status" value="1"/>
</dbReference>
<keyword evidence="3" id="KW-0732">Signal</keyword>
<proteinExistence type="predicted"/>
<dbReference type="InterPro" id="IPR000297">
    <property type="entry name" value="PPIase_PpiC"/>
</dbReference>
<dbReference type="EMBL" id="AP022829">
    <property type="protein sequence ID" value="BCA87472.1"/>
    <property type="molecule type" value="Genomic_DNA"/>
</dbReference>
<evidence type="ECO:0000313" key="5">
    <source>
        <dbReference type="EMBL" id="BCA87472.1"/>
    </source>
</evidence>
<dbReference type="Gene3D" id="1.10.4030.10">
    <property type="entry name" value="Porin chaperone SurA, peptide-binding domain"/>
    <property type="match status" value="1"/>
</dbReference>
<dbReference type="RefSeq" id="WP_173111172.1">
    <property type="nucleotide sequence ID" value="NZ_AP022829.1"/>
</dbReference>
<evidence type="ECO:0000256" key="1">
    <source>
        <dbReference type="PROSITE-ProRule" id="PRU00278"/>
    </source>
</evidence>
<dbReference type="PROSITE" id="PS50198">
    <property type="entry name" value="PPIC_PPIASE_2"/>
    <property type="match status" value="1"/>
</dbReference>
<accession>A0A6F8SH41</accession>
<feature type="compositionally biased region" description="Low complexity" evidence="2">
    <location>
        <begin position="408"/>
        <end position="455"/>
    </location>
</feature>
<gene>
    <name evidence="5" type="ORF">ADCFC_24220</name>
</gene>
<dbReference type="Pfam" id="PF00639">
    <property type="entry name" value="Rotamase"/>
    <property type="match status" value="1"/>
</dbReference>
<dbReference type="SUPFAM" id="SSF54534">
    <property type="entry name" value="FKBP-like"/>
    <property type="match status" value="1"/>
</dbReference>
<feature type="region of interest" description="Disordered" evidence="2">
    <location>
        <begin position="352"/>
        <end position="455"/>
    </location>
</feature>
<dbReference type="Gene3D" id="3.10.50.40">
    <property type="match status" value="1"/>
</dbReference>
<dbReference type="PANTHER" id="PTHR47245">
    <property type="entry name" value="PEPTIDYLPROLYL ISOMERASE"/>
    <property type="match status" value="1"/>
</dbReference>
<dbReference type="InterPro" id="IPR050245">
    <property type="entry name" value="PrsA_foldase"/>
</dbReference>
<evidence type="ECO:0000259" key="4">
    <source>
        <dbReference type="PROSITE" id="PS50198"/>
    </source>
</evidence>
<name>A0A6F8SH41_9ACTN</name>
<dbReference type="GO" id="GO:0003755">
    <property type="term" value="F:peptidyl-prolyl cis-trans isomerase activity"/>
    <property type="evidence" value="ECO:0007669"/>
    <property type="project" value="UniProtKB-KW"/>
</dbReference>
<dbReference type="SUPFAM" id="SSF109998">
    <property type="entry name" value="Triger factor/SurA peptide-binding domain-like"/>
    <property type="match status" value="1"/>
</dbReference>
<reference evidence="6" key="2">
    <citation type="submission" date="2020-03" db="EMBL/GenBank/DDBJ databases">
        <title>Complete Genome Sequence of Adlercreutzia sp. strain 8CFCBH1 Producing Equol, Isolated from Healthy Japanese Feces.</title>
        <authorList>
            <person name="Ogata Y."/>
            <person name="Sakamoto M."/>
            <person name="Ohkuma M."/>
            <person name="Hattori M."/>
            <person name="Suda W."/>
        </authorList>
    </citation>
    <scope>NUCLEOTIDE SEQUENCE [LARGE SCALE GENOMIC DNA]</scope>
    <source>
        <strain evidence="6">8CFCBH1</strain>
    </source>
</reference>
<keyword evidence="1" id="KW-0697">Rotamase</keyword>
<protein>
    <recommendedName>
        <fullName evidence="4">PpiC domain-containing protein</fullName>
    </recommendedName>
</protein>
<dbReference type="PROSITE" id="PS01096">
    <property type="entry name" value="PPIC_PPIASE_1"/>
    <property type="match status" value="1"/>
</dbReference>
<evidence type="ECO:0000313" key="6">
    <source>
        <dbReference type="Proteomes" id="UP000501727"/>
    </source>
</evidence>
<feature type="chain" id="PRO_5038385537" description="PpiC domain-containing protein" evidence="3">
    <location>
        <begin position="17"/>
        <end position="455"/>
    </location>
</feature>
<dbReference type="AlphaFoldDB" id="A0A6F8SH41"/>
<keyword evidence="1" id="KW-0413">Isomerase</keyword>
<dbReference type="InterPro" id="IPR023058">
    <property type="entry name" value="PPIase_PpiC_CS"/>
</dbReference>
<feature type="signal peptide" evidence="3">
    <location>
        <begin position="1"/>
        <end position="16"/>
    </location>
</feature>
<dbReference type="KEGG" id="ahat:ADCFC_00910"/>
<dbReference type="InterPro" id="IPR027304">
    <property type="entry name" value="Trigger_fact/SurA_dom_sf"/>
</dbReference>
<organism evidence="5 6">
    <name type="scientific">Adlercreutzia hattorii</name>
    <dbReference type="NCBI Taxonomy" id="2707299"/>
    <lineage>
        <taxon>Bacteria</taxon>
        <taxon>Bacillati</taxon>
        <taxon>Actinomycetota</taxon>
        <taxon>Coriobacteriia</taxon>
        <taxon>Eggerthellales</taxon>
        <taxon>Eggerthellaceae</taxon>
        <taxon>Adlercreutzia</taxon>
    </lineage>
</organism>
<dbReference type="InterPro" id="IPR046357">
    <property type="entry name" value="PPIase_dom_sf"/>
</dbReference>
<sequence>MKKLSFAKSLASVGLAAVCALGIVGCSEQTSDTPTYTGGVAATVNGVEIPEDKVTQAIQDIRAQMSLTEEDAWGQWLADNDYTPESVREEIVNSFVDQELVKQGGEAEGITADPTEIDQYVETMRGHYDSDSAWAEALEAVGMTEDEYRDNIALSLVSQQLQEKVGEGAAEPTDEEVLESAKTYVSSYDGAKKSSHILFEASDEAQAQEVLDKINAGELDFATAAESYSKDTASAAEGGNVGWDRLSNLVTEYTTALADLNKGDVSGLVTSTYGIHIIQCTDVFEAPEELTSLDQLPTEFQDSIRTMLQSSNQSNAYYTWLEEQRNAADIQINDMPEGLPYYVDMANYSKTETSTDGTGVTAVDADGNPITLDEGAADGEGEAPAEGTAEGEGAGAPVAEGVDEGAEGAEVAAAAAADEAAADAEGAAPAGDDAAAEQPTEGAADGAQPAEGAAE</sequence>
<evidence type="ECO:0000256" key="3">
    <source>
        <dbReference type="SAM" id="SignalP"/>
    </source>
</evidence>
<dbReference type="PANTHER" id="PTHR47245:SF2">
    <property type="entry name" value="PEPTIDYL-PROLYL CIS-TRANS ISOMERASE HP_0175-RELATED"/>
    <property type="match status" value="1"/>
</dbReference>
<dbReference type="Proteomes" id="UP000501727">
    <property type="component" value="Chromosome"/>
</dbReference>
<feature type="domain" description="PpiC" evidence="4">
    <location>
        <begin position="189"/>
        <end position="282"/>
    </location>
</feature>